<dbReference type="eggNOG" id="COG4585">
    <property type="taxonomic scope" value="Bacteria"/>
</dbReference>
<dbReference type="EMBL" id="CAOS01000003">
    <property type="protein sequence ID" value="CCO07072.1"/>
    <property type="molecule type" value="Genomic_DNA"/>
</dbReference>
<evidence type="ECO:0000256" key="3">
    <source>
        <dbReference type="ARBA" id="ARBA00022679"/>
    </source>
</evidence>
<keyword evidence="5" id="KW-0902">Two-component regulatory system</keyword>
<sequence>MFFNNKIIKIILILLLTVGACSVLLFQAILTSFQQIDKIKDYQQQITNINEIHDAFNTMADNMQNYILLKKPEYLNDYYKYSALLSKKQAEFLTNGNLSNNKNVFEFIDLYKSYINFVSVDVIPAIQNNQYTQEKIYEYYLRNHKFCEQINAQLYDVRKIYNKNLEHSFQVVLDNVNKKTILLLIVWLISMFVLPYVFYLFLKPYINKCFYANELAEHTDSALIFADNSGKVKYINKSARDLFGLLPEMVNNKHIEQFSALFPSLQNITQPLLHVLLTQKPILRKKISFNNDGRSIDLTVDYLPIILFNKLMGILLIARLTDEQKDKPLLLDTLEKERKRISIEIHDWIARYMSTIIHSLDYNLRLHKAGQLNDNELMQNLSDLRNHCQNAAIEMRGIMNDIHPYLIDKVGLISALESYIQTYEKLNKIKVYIFYQDRALRVKKKDEIIIYRIIQEALSNIVKHAKATEADINFTKQQETLKIEIMDNGGSEGDFLAGKGLWGMKERAALIGGDITFGYGEGGFCVTLTVPIQSGGQADEEN</sequence>
<dbReference type="Gene3D" id="3.30.565.10">
    <property type="entry name" value="Histidine kinase-like ATPase, C-terminal domain"/>
    <property type="match status" value="1"/>
</dbReference>
<dbReference type="PROSITE" id="PS51257">
    <property type="entry name" value="PROKAR_LIPOPROTEIN"/>
    <property type="match status" value="1"/>
</dbReference>
<keyword evidence="6" id="KW-1133">Transmembrane helix</keyword>
<dbReference type="STRING" id="1121428.DESHY_110016"/>
<name>K8DX13_9FIRM</name>
<dbReference type="EC" id="2.7.13.3" evidence="2"/>
<dbReference type="OrthoDB" id="9781904at2"/>
<dbReference type="InterPro" id="IPR000014">
    <property type="entry name" value="PAS"/>
</dbReference>
<dbReference type="PANTHER" id="PTHR24421:SF10">
    <property type="entry name" value="NITRATE_NITRITE SENSOR PROTEIN NARQ"/>
    <property type="match status" value="1"/>
</dbReference>
<dbReference type="PANTHER" id="PTHR24421">
    <property type="entry name" value="NITRATE/NITRITE SENSOR PROTEIN NARX-RELATED"/>
    <property type="match status" value="1"/>
</dbReference>
<dbReference type="InterPro" id="IPR035965">
    <property type="entry name" value="PAS-like_dom_sf"/>
</dbReference>
<dbReference type="AlphaFoldDB" id="K8DX13"/>
<dbReference type="PROSITE" id="PS50112">
    <property type="entry name" value="PAS"/>
    <property type="match status" value="1"/>
</dbReference>
<evidence type="ECO:0000313" key="9">
    <source>
        <dbReference type="Proteomes" id="UP000009315"/>
    </source>
</evidence>
<comment type="caution">
    <text evidence="8">The sequence shown here is derived from an EMBL/GenBank/DDBJ whole genome shotgun (WGS) entry which is preliminary data.</text>
</comment>
<evidence type="ECO:0000256" key="6">
    <source>
        <dbReference type="SAM" id="Phobius"/>
    </source>
</evidence>
<dbReference type="RefSeq" id="WP_008409782.1">
    <property type="nucleotide sequence ID" value="NZ_CAOS01000003.1"/>
</dbReference>
<keyword evidence="6" id="KW-0472">Membrane</keyword>
<evidence type="ECO:0000256" key="2">
    <source>
        <dbReference type="ARBA" id="ARBA00012438"/>
    </source>
</evidence>
<dbReference type="InterPro" id="IPR013767">
    <property type="entry name" value="PAS_fold"/>
</dbReference>
<dbReference type="GO" id="GO:0004673">
    <property type="term" value="F:protein histidine kinase activity"/>
    <property type="evidence" value="ECO:0007669"/>
    <property type="project" value="UniProtKB-EC"/>
</dbReference>
<dbReference type="SUPFAM" id="SSF55874">
    <property type="entry name" value="ATPase domain of HSP90 chaperone/DNA topoisomerase II/histidine kinase"/>
    <property type="match status" value="1"/>
</dbReference>
<dbReference type="GO" id="GO:0000160">
    <property type="term" value="P:phosphorelay signal transduction system"/>
    <property type="evidence" value="ECO:0007669"/>
    <property type="project" value="UniProtKB-KW"/>
</dbReference>
<feature type="domain" description="PAS" evidence="7">
    <location>
        <begin position="214"/>
        <end position="280"/>
    </location>
</feature>
<keyword evidence="4" id="KW-0418">Kinase</keyword>
<keyword evidence="6" id="KW-0812">Transmembrane</keyword>
<dbReference type="GO" id="GO:0006355">
    <property type="term" value="P:regulation of DNA-templated transcription"/>
    <property type="evidence" value="ECO:0007669"/>
    <property type="project" value="InterPro"/>
</dbReference>
<dbReference type="CDD" id="cd16917">
    <property type="entry name" value="HATPase_UhpB-NarQ-NarX-like"/>
    <property type="match status" value="1"/>
</dbReference>
<dbReference type="NCBIfam" id="TIGR00229">
    <property type="entry name" value="sensory_box"/>
    <property type="match status" value="1"/>
</dbReference>
<dbReference type="InterPro" id="IPR036890">
    <property type="entry name" value="HATPase_C_sf"/>
</dbReference>
<reference evidence="8 9" key="1">
    <citation type="journal article" date="2013" name="Genome Announc.">
        <title>Genome Sequence of the Sulfate-Reducing Bacterium Desulfotomaculum hydrothermale Lam5(T).</title>
        <authorList>
            <person name="Amin O."/>
            <person name="Fardeau M.L."/>
            <person name="Valette O."/>
            <person name="Hirschler-Rea A."/>
            <person name="Barbe V."/>
            <person name="Medigue C."/>
            <person name="Vacherie B."/>
            <person name="Ollivier B."/>
            <person name="Bertin P.N."/>
            <person name="Dolla A."/>
        </authorList>
    </citation>
    <scope>NUCLEOTIDE SEQUENCE [LARGE SCALE GENOMIC DNA]</scope>
    <source>
        <strain evidence="9">Lam5 / DSM 18033</strain>
    </source>
</reference>
<evidence type="ECO:0000259" key="7">
    <source>
        <dbReference type="PROSITE" id="PS50112"/>
    </source>
</evidence>
<dbReference type="SUPFAM" id="SSF55785">
    <property type="entry name" value="PYP-like sensor domain (PAS domain)"/>
    <property type="match status" value="1"/>
</dbReference>
<evidence type="ECO:0000256" key="1">
    <source>
        <dbReference type="ARBA" id="ARBA00000085"/>
    </source>
</evidence>
<evidence type="ECO:0000256" key="4">
    <source>
        <dbReference type="ARBA" id="ARBA00022777"/>
    </source>
</evidence>
<gene>
    <name evidence="8" type="ORF">DESHY_110016</name>
</gene>
<organism evidence="8 9">
    <name type="scientific">Desulforamulus hydrothermalis Lam5 = DSM 18033</name>
    <dbReference type="NCBI Taxonomy" id="1121428"/>
    <lineage>
        <taxon>Bacteria</taxon>
        <taxon>Bacillati</taxon>
        <taxon>Bacillota</taxon>
        <taxon>Clostridia</taxon>
        <taxon>Eubacteriales</taxon>
        <taxon>Peptococcaceae</taxon>
        <taxon>Desulforamulus</taxon>
    </lineage>
</organism>
<feature type="transmembrane region" description="Helical" evidence="6">
    <location>
        <begin position="181"/>
        <end position="202"/>
    </location>
</feature>
<feature type="transmembrane region" description="Helical" evidence="6">
    <location>
        <begin position="6"/>
        <end position="30"/>
    </location>
</feature>
<dbReference type="InterPro" id="IPR050482">
    <property type="entry name" value="Sensor_HK_TwoCompSys"/>
</dbReference>
<comment type="catalytic activity">
    <reaction evidence="1">
        <text>ATP + protein L-histidine = ADP + protein N-phospho-L-histidine.</text>
        <dbReference type="EC" id="2.7.13.3"/>
    </reaction>
</comment>
<dbReference type="Pfam" id="PF00989">
    <property type="entry name" value="PAS"/>
    <property type="match status" value="1"/>
</dbReference>
<keyword evidence="3" id="KW-0808">Transferase</keyword>
<proteinExistence type="predicted"/>
<evidence type="ECO:0000313" key="8">
    <source>
        <dbReference type="EMBL" id="CCO07072.1"/>
    </source>
</evidence>
<dbReference type="Gene3D" id="1.20.5.1930">
    <property type="match status" value="1"/>
</dbReference>
<accession>K8DX13</accession>
<dbReference type="Pfam" id="PF02518">
    <property type="entry name" value="HATPase_c"/>
    <property type="match status" value="1"/>
</dbReference>
<dbReference type="InterPro" id="IPR003594">
    <property type="entry name" value="HATPase_dom"/>
</dbReference>
<evidence type="ECO:0000256" key="5">
    <source>
        <dbReference type="ARBA" id="ARBA00023012"/>
    </source>
</evidence>
<protein>
    <recommendedName>
        <fullName evidence="2">histidine kinase</fullName>
        <ecNumber evidence="2">2.7.13.3</ecNumber>
    </recommendedName>
</protein>
<dbReference type="Gene3D" id="3.30.450.20">
    <property type="entry name" value="PAS domain"/>
    <property type="match status" value="1"/>
</dbReference>
<keyword evidence="9" id="KW-1185">Reference proteome</keyword>
<dbReference type="CDD" id="cd00130">
    <property type="entry name" value="PAS"/>
    <property type="match status" value="1"/>
</dbReference>
<dbReference type="Proteomes" id="UP000009315">
    <property type="component" value="Unassembled WGS sequence"/>
</dbReference>